<dbReference type="PANTHER" id="PTHR36978:SF4">
    <property type="entry name" value="P-LOOP CONTAINING NUCLEOSIDE TRIPHOSPHATE HYDROLASE PROTEIN"/>
    <property type="match status" value="1"/>
</dbReference>
<dbReference type="EMBL" id="CAJPDT010000091">
    <property type="protein sequence ID" value="CAF9936433.1"/>
    <property type="molecule type" value="Genomic_DNA"/>
</dbReference>
<evidence type="ECO:0000313" key="2">
    <source>
        <dbReference type="Proteomes" id="UP000664534"/>
    </source>
</evidence>
<sequence length="98" mass="11275">MHTLREERPFDAGKWLEALDRKERGMEPFSREEWDQILGHHEAVADIPASLFAADLIAAYPEAKVILSVRDADRWQKSVAETIMTHFSLGTRLLAWLD</sequence>
<reference evidence="1" key="1">
    <citation type="submission" date="2021-03" db="EMBL/GenBank/DDBJ databases">
        <authorList>
            <person name="Tagirdzhanova G."/>
        </authorList>
    </citation>
    <scope>NUCLEOTIDE SEQUENCE</scope>
</reference>
<accession>A0A8H3GB37</accession>
<dbReference type="Gene3D" id="3.40.50.300">
    <property type="entry name" value="P-loop containing nucleotide triphosphate hydrolases"/>
    <property type="match status" value="1"/>
</dbReference>
<dbReference type="InterPro" id="IPR027417">
    <property type="entry name" value="P-loop_NTPase"/>
</dbReference>
<comment type="caution">
    <text evidence="1">The sequence shown here is derived from an EMBL/GenBank/DDBJ whole genome shotgun (WGS) entry which is preliminary data.</text>
</comment>
<organism evidence="1 2">
    <name type="scientific">Imshaugia aleurites</name>
    <dbReference type="NCBI Taxonomy" id="172621"/>
    <lineage>
        <taxon>Eukaryota</taxon>
        <taxon>Fungi</taxon>
        <taxon>Dikarya</taxon>
        <taxon>Ascomycota</taxon>
        <taxon>Pezizomycotina</taxon>
        <taxon>Lecanoromycetes</taxon>
        <taxon>OSLEUM clade</taxon>
        <taxon>Lecanoromycetidae</taxon>
        <taxon>Lecanorales</taxon>
        <taxon>Lecanorineae</taxon>
        <taxon>Parmeliaceae</taxon>
        <taxon>Imshaugia</taxon>
    </lineage>
</organism>
<keyword evidence="2" id="KW-1185">Reference proteome</keyword>
<dbReference type="Proteomes" id="UP000664534">
    <property type="component" value="Unassembled WGS sequence"/>
</dbReference>
<dbReference type="OrthoDB" id="408152at2759"/>
<protein>
    <recommendedName>
        <fullName evidence="3">Sulfotransferase</fullName>
    </recommendedName>
</protein>
<evidence type="ECO:0008006" key="3">
    <source>
        <dbReference type="Google" id="ProtNLM"/>
    </source>
</evidence>
<dbReference type="PANTHER" id="PTHR36978">
    <property type="entry name" value="P-LOOP CONTAINING NUCLEOTIDE TRIPHOSPHATE HYDROLASE"/>
    <property type="match status" value="1"/>
</dbReference>
<dbReference type="InterPro" id="IPR040632">
    <property type="entry name" value="Sulfotransfer_4"/>
</dbReference>
<dbReference type="AlphaFoldDB" id="A0A8H3GB37"/>
<name>A0A8H3GB37_9LECA</name>
<proteinExistence type="predicted"/>
<dbReference type="Pfam" id="PF17784">
    <property type="entry name" value="Sulfotransfer_4"/>
    <property type="match status" value="1"/>
</dbReference>
<gene>
    <name evidence="1" type="ORF">IMSHALPRED_010751</name>
</gene>
<evidence type="ECO:0000313" key="1">
    <source>
        <dbReference type="EMBL" id="CAF9936433.1"/>
    </source>
</evidence>